<evidence type="ECO:0000259" key="3">
    <source>
        <dbReference type="Pfam" id="PF13229"/>
    </source>
</evidence>
<dbReference type="Pfam" id="PF13229">
    <property type="entry name" value="Beta_helix"/>
    <property type="match status" value="1"/>
</dbReference>
<feature type="compositionally biased region" description="Basic and acidic residues" evidence="2">
    <location>
        <begin position="995"/>
        <end position="1005"/>
    </location>
</feature>
<keyword evidence="5" id="KW-1185">Reference proteome</keyword>
<organism evidence="4 5">
    <name type="scientific">Trypanosoma equiperdum</name>
    <dbReference type="NCBI Taxonomy" id="5694"/>
    <lineage>
        <taxon>Eukaryota</taxon>
        <taxon>Discoba</taxon>
        <taxon>Euglenozoa</taxon>
        <taxon>Kinetoplastea</taxon>
        <taxon>Metakinetoplastina</taxon>
        <taxon>Trypanosomatida</taxon>
        <taxon>Trypanosomatidae</taxon>
        <taxon>Trypanosoma</taxon>
    </lineage>
</organism>
<dbReference type="GeneID" id="92379046"/>
<protein>
    <recommendedName>
        <fullName evidence="3">Right handed beta helix domain-containing protein</fullName>
    </recommendedName>
</protein>
<proteinExistence type="predicted"/>
<gene>
    <name evidence="4" type="ORF">TEOVI_000510600</name>
</gene>
<keyword evidence="1" id="KW-0175">Coiled coil</keyword>
<dbReference type="InterPro" id="IPR039448">
    <property type="entry name" value="Beta_helix"/>
</dbReference>
<feature type="region of interest" description="Disordered" evidence="2">
    <location>
        <begin position="967"/>
        <end position="1087"/>
    </location>
</feature>
<feature type="compositionally biased region" description="Basic residues" evidence="2">
    <location>
        <begin position="1069"/>
        <end position="1087"/>
    </location>
</feature>
<feature type="compositionally biased region" description="Basic and acidic residues" evidence="2">
    <location>
        <begin position="725"/>
        <end position="737"/>
    </location>
</feature>
<dbReference type="RefSeq" id="XP_067076019.1">
    <property type="nucleotide sequence ID" value="XM_067219918.1"/>
</dbReference>
<feature type="compositionally biased region" description="Polar residues" evidence="2">
    <location>
        <begin position="631"/>
        <end position="641"/>
    </location>
</feature>
<sequence length="1087" mass="118802">MTEATNEGCLTPSWNVSSVRIAFANFMESAPSLLTTHASPATLPAELKKIAGSQSFRVCLQNGDYGQSYIKNGAPCLIMGAAPPAASTDGESADSRKESRGDSGRSLWSVFKQPVKIDAHSLIVFKCVWFANRVEVTGDGPVFFNECMFGAAAQRVHRGISSTESFASVHVSATNLCAFSECEFVHNCGSAADVGGSEIPVLLGSGRATLNVHNSSFLGSGVASTAMMLTDNASLEVENVSVSRCSGHSLIVSDTSSAVVFRSVFSQNSGSIWVRNQGSLEIRDSSLEAVYGGRSNLVLTEKGRCTSHGCTISATATSGFSSGRSLVVARDKAHLSLDTCELFWVNEKGLPEGRCKLPLKVPISGHDRDQLDELGLFLVMLMECSEGTFTRCLLRLPLVEEEGGWCAAVGVLLRSVPRVNTFPLYAVQNSVVYDREWGKRTPTKGKSSATADSQCMWGLVLPYTSDYRHAPDLQQLKSMWTETNHFFEGTGERLKDIAQAVTTYEVYCRATGRSPSMFHADNHENLPSFSTNSYTKEGDFSIVNHPSLENTSPPPASVAEKKPDQEEGTGNKQAQSEDHLRSSVRRTNEDGINSSSTSLTSYGDDEEENNDPSNPPTRRGSPVSVRAKPKNPSNGAASLQTEGKKHSNIVDDADVRQDTVLKEKHRQGNEMSPTANGLVSMPPIFVRAPEEPAAKGHSVSVANGQQNSDRQSGTRGSLQITNLRSLEKRESGRKGERSPNFLDGGSAPSVPRTRNNPVSKKRYKQFNGEKDISMHSDGLLLTCFTPCSASPPRRASSSVGIGELCTHKYYNNVSSASDMKPWDVRTAREMAGRGFELGKNGTYSKVSKGQAESVWDEEENFNYANGLSYASTDKDSSSVSRSRRYNATGSYNGKTYKSFTSARGGLGFHVRRVQSGHADDATARLYDEFLRKWKTTQHFSELLDELRNDQRRRERLSREAMERQAERLHSMGLQTRCERHSPQVAGSGRNYALQRRNEQRLRTNDDTTNDSTAGLCTPESVRRPAHANTTVNSEVVKRRAENGGESSCGGKSPSETVTASDKTPETKQARKGKKRGHTKRKRRKQKH</sequence>
<evidence type="ECO:0000256" key="2">
    <source>
        <dbReference type="SAM" id="MobiDB-lite"/>
    </source>
</evidence>
<dbReference type="AlphaFoldDB" id="A0A1G4HY66"/>
<evidence type="ECO:0000256" key="1">
    <source>
        <dbReference type="SAM" id="Coils"/>
    </source>
</evidence>
<dbReference type="InterPro" id="IPR011050">
    <property type="entry name" value="Pectin_lyase_fold/virulence"/>
</dbReference>
<feature type="compositionally biased region" description="Basic and acidic residues" evidence="2">
    <location>
        <begin position="575"/>
        <end position="589"/>
    </location>
</feature>
<reference evidence="4" key="1">
    <citation type="submission" date="2016-09" db="EMBL/GenBank/DDBJ databases">
        <authorList>
            <person name="Hebert L."/>
            <person name="Moumen B."/>
        </authorList>
    </citation>
    <scope>NUCLEOTIDE SEQUENCE [LARGE SCALE GENOMIC DNA]</scope>
    <source>
        <strain evidence="4">OVI</strain>
    </source>
</reference>
<dbReference type="SUPFAM" id="SSF51126">
    <property type="entry name" value="Pectin lyase-like"/>
    <property type="match status" value="1"/>
</dbReference>
<evidence type="ECO:0000313" key="4">
    <source>
        <dbReference type="EMBL" id="SCU64232.1"/>
    </source>
</evidence>
<dbReference type="VEuPathDB" id="TriTrypDB:TEOVI_000510600"/>
<name>A0A1G4HY66_TRYEQ</name>
<dbReference type="EMBL" id="CZPT02000020">
    <property type="protein sequence ID" value="SCU64232.1"/>
    <property type="molecule type" value="Genomic_DNA"/>
</dbReference>
<feature type="coiled-coil region" evidence="1">
    <location>
        <begin position="939"/>
        <end position="966"/>
    </location>
</feature>
<comment type="caution">
    <text evidence="4">The sequence shown here is derived from an EMBL/GenBank/DDBJ whole genome shotgun (WGS) entry which is preliminary data.</text>
</comment>
<feature type="compositionally biased region" description="Polar residues" evidence="2">
    <location>
        <begin position="700"/>
        <end position="724"/>
    </location>
</feature>
<accession>A0A1G4HY66</accession>
<dbReference type="Proteomes" id="UP000195570">
    <property type="component" value="Unassembled WGS sequence"/>
</dbReference>
<feature type="compositionally biased region" description="Polar residues" evidence="2">
    <location>
        <begin position="590"/>
        <end position="601"/>
    </location>
</feature>
<feature type="domain" description="Right handed beta helix" evidence="3">
    <location>
        <begin position="169"/>
        <end position="291"/>
    </location>
</feature>
<evidence type="ECO:0000313" key="5">
    <source>
        <dbReference type="Proteomes" id="UP000195570"/>
    </source>
</evidence>
<feature type="compositionally biased region" description="Basic and acidic residues" evidence="2">
    <location>
        <begin position="642"/>
        <end position="668"/>
    </location>
</feature>
<feature type="region of interest" description="Disordered" evidence="2">
    <location>
        <begin position="537"/>
        <end position="762"/>
    </location>
</feature>